<evidence type="ECO:0000259" key="1">
    <source>
        <dbReference type="Pfam" id="PF00534"/>
    </source>
</evidence>
<evidence type="ECO:0000313" key="3">
    <source>
        <dbReference type="EMBL" id="RXE55223.1"/>
    </source>
</evidence>
<dbReference type="SUPFAM" id="SSF53756">
    <property type="entry name" value="UDP-Glycosyltransferase/glycogen phosphorylase"/>
    <property type="match status" value="1"/>
</dbReference>
<organism evidence="3 4">
    <name type="scientific">Methanoculleus taiwanensis</name>
    <dbReference type="NCBI Taxonomy" id="1550565"/>
    <lineage>
        <taxon>Archaea</taxon>
        <taxon>Methanobacteriati</taxon>
        <taxon>Methanobacteriota</taxon>
        <taxon>Stenosarchaea group</taxon>
        <taxon>Methanomicrobia</taxon>
        <taxon>Methanomicrobiales</taxon>
        <taxon>Methanomicrobiaceae</taxon>
        <taxon>Methanoculleus</taxon>
    </lineage>
</organism>
<dbReference type="InterPro" id="IPR001296">
    <property type="entry name" value="Glyco_trans_1"/>
</dbReference>
<dbReference type="PANTHER" id="PTHR45947:SF3">
    <property type="entry name" value="SULFOQUINOVOSYL TRANSFERASE SQD2"/>
    <property type="match status" value="1"/>
</dbReference>
<dbReference type="GO" id="GO:0016757">
    <property type="term" value="F:glycosyltransferase activity"/>
    <property type="evidence" value="ECO:0007669"/>
    <property type="project" value="InterPro"/>
</dbReference>
<dbReference type="Proteomes" id="UP000290932">
    <property type="component" value="Unassembled WGS sequence"/>
</dbReference>
<feature type="domain" description="Glycosyl transferase family 1" evidence="1">
    <location>
        <begin position="196"/>
        <end position="354"/>
    </location>
</feature>
<accession>A0A498GXE5</accession>
<dbReference type="OrthoDB" id="132546at2157"/>
<dbReference type="Gene3D" id="3.40.50.2000">
    <property type="entry name" value="Glycogen Phosphorylase B"/>
    <property type="match status" value="2"/>
</dbReference>
<sequence length="388" mass="43773">MGSLKIAFFSWESLFSVKVGGLAPATTHLAEELARKHEVHFFTRGEGKDRQINNVHYHYCRPTGDNILDYCRNMSLEATGKFLEHDRPPFDILHFHDWHFTEALHLLKDRQTVLSYHSTEYGRNGSQFGGWWEFGEVSAKEWYAGYIAKTITTVSKHTKTEIMWLYHVPEWKVTVIPNGIYPDHYRMNVDPGAVKKQYGIHPLAPTVLFVGRLVYQKGPDLLIEAIPHILEKRWDVQFLIAGTGQMREHLEAMAAGLPVQFLGYISDTDHLRLLNAADVVVIPSRNEPFGLVLTEAWSAGRCVVATEVGGLAENIENFTDGVKVPVRPDSIAWGIEHVIQDPATVRALGAAGRKKVEAEFDWNTIAGSMEDLYRRLLEGGIRSDAEAP</sequence>
<dbReference type="PANTHER" id="PTHR45947">
    <property type="entry name" value="SULFOQUINOVOSYL TRANSFERASE SQD2"/>
    <property type="match status" value="1"/>
</dbReference>
<comment type="caution">
    <text evidence="3">The sequence shown here is derived from an EMBL/GenBank/DDBJ whole genome shotgun (WGS) entry which is preliminary data.</text>
</comment>
<gene>
    <name evidence="3" type="ORF">ABH15_10525</name>
</gene>
<dbReference type="RefSeq" id="WP_128694370.1">
    <property type="nucleotide sequence ID" value="NZ_LHQS01000003.1"/>
</dbReference>
<dbReference type="Pfam" id="PF13439">
    <property type="entry name" value="Glyco_transf_4"/>
    <property type="match status" value="1"/>
</dbReference>
<feature type="domain" description="Glycosyltransferase subfamily 4-like N-terminal" evidence="2">
    <location>
        <begin position="19"/>
        <end position="183"/>
    </location>
</feature>
<dbReference type="EMBL" id="LHQS01000003">
    <property type="protein sequence ID" value="RXE55223.1"/>
    <property type="molecule type" value="Genomic_DNA"/>
</dbReference>
<evidence type="ECO:0000313" key="4">
    <source>
        <dbReference type="Proteomes" id="UP000290932"/>
    </source>
</evidence>
<protein>
    <submittedName>
        <fullName evidence="3">Glycosyl transferase family 1</fullName>
    </submittedName>
</protein>
<dbReference type="AlphaFoldDB" id="A0A498GXE5"/>
<keyword evidence="3" id="KW-0808">Transferase</keyword>
<dbReference type="InterPro" id="IPR028098">
    <property type="entry name" value="Glyco_trans_4-like_N"/>
</dbReference>
<dbReference type="Pfam" id="PF00534">
    <property type="entry name" value="Glycos_transf_1"/>
    <property type="match status" value="1"/>
</dbReference>
<evidence type="ECO:0000259" key="2">
    <source>
        <dbReference type="Pfam" id="PF13439"/>
    </source>
</evidence>
<keyword evidence="4" id="KW-1185">Reference proteome</keyword>
<reference evidence="3 4" key="1">
    <citation type="journal article" date="2015" name="Int. J. Syst. Evol. Microbiol.">
        <title>Methanoculleus taiwanensis sp. nov., a methanogen isolated from deep marine sediment at the deformation front area near Taiwan.</title>
        <authorList>
            <person name="Weng C.Y."/>
            <person name="Chen S.C."/>
            <person name="Lai M.C."/>
            <person name="Wu S.Y."/>
            <person name="Lin S."/>
            <person name="Yang T.F."/>
            <person name="Chen P.C."/>
        </authorList>
    </citation>
    <scope>NUCLEOTIDE SEQUENCE [LARGE SCALE GENOMIC DNA]</scope>
    <source>
        <strain evidence="3 4">CYW4</strain>
    </source>
</reference>
<name>A0A498GXE5_9EURY</name>
<dbReference type="CDD" id="cd03801">
    <property type="entry name" value="GT4_PimA-like"/>
    <property type="match status" value="1"/>
</dbReference>
<proteinExistence type="predicted"/>
<dbReference type="InterPro" id="IPR050194">
    <property type="entry name" value="Glycosyltransferase_grp1"/>
</dbReference>